<dbReference type="InterPro" id="IPR005653">
    <property type="entry name" value="OstA-like_N"/>
</dbReference>
<dbReference type="Pfam" id="PF04453">
    <property type="entry name" value="LptD"/>
    <property type="match status" value="1"/>
</dbReference>
<comment type="function">
    <text evidence="4">Together with LptE, is involved in the assembly of lipopolysaccharide (LPS) at the surface of the outer membrane.</text>
</comment>
<reference evidence="8 10" key="2">
    <citation type="submission" date="2018-12" db="EMBL/GenBank/DDBJ databases">
        <title>Legionella sp,whole genome shotgun sequence.</title>
        <authorList>
            <person name="Wu H."/>
        </authorList>
    </citation>
    <scope>NUCLEOTIDE SEQUENCE [LARGE SCALE GENOMIC DNA]</scope>
    <source>
        <strain evidence="10">km489</strain>
        <strain evidence="8">Km489</strain>
    </source>
</reference>
<dbReference type="InterPro" id="IPR020889">
    <property type="entry name" value="LipoPS_assembly_LptD"/>
</dbReference>
<proteinExistence type="inferred from homology"/>
<keyword evidence="1 4" id="KW-0732">Signal</keyword>
<dbReference type="HAMAP" id="MF_01411">
    <property type="entry name" value="LPS_assembly_LptD"/>
    <property type="match status" value="1"/>
</dbReference>
<sequence>MSIFTILLILLMVIYHALAHSASLINEPVQACVIARDVDLTDAVRSRFAQCLGWHADKSSPICLGSYQPLTVTPLASPDEIRIMADQVSFYQDKPSTLTGHVEVQQGQRIVNAETAHVYRDPKSKQVTKIEFLGNVRYLEPDRLLIARKATINPQDKSGQTEDVLYRFNTNKRTAILPAWGRASLMQRFPNSDYLLRQATYTTCAPQDKAWDIEAKSIVIDNKKKMGVARNVKLRIRDWPLLYVPYLSFPTTKERKSGFLMPLVGYSNVGGFDLGLPYYWNIAPNYDLTLTPHIYTERNVMLSGEFRFLTKNSVGFLTGSFLPNDAAYRNFLNNHVEEFPSFKDKSTNRWFFGVLDTTQLSPNLRLNVNVHQVSDDYYFQDFSTNLARITQRQLLRQADLTYSTEHWTFRSMVQSFQTLHPINEPPILDQYERLPQLNARGYYYELPAHANLNITGQYDQFVWPISTQFLRRKVPQGPRFHLNPILSLPQRANWGFITPSVEFVENYYQVQNNWMDTNTEDNRLIPRFSTHGGLFFDRNFNWNGNSYAQTLEPSLYYLYVPFYNQSQLPIYDTANMIFNFDQLFRTNRFSGFDRIGDANQLSYAVTTRWLSERTGAEFASLSVGQIKYFSNRQVQLCRSPTGICTANPLEMGYISPFYGTSPIASRAILYFSPSLKILGNYVWDPATSATNNGALNLQYQPKLNAIINFGYSYLVNGDVTSVRNNAGVDNALHQGIVSAAWPISDRWTAVGAYSQNISKDYSMMSLLGMQYDSCCWAVRILGGRTFKSLSEEYLPRYNNNIYLQILLKGLGSVASSDPGSILNTYIPGYNDPFHH</sequence>
<keyword evidence="3 4" id="KW-0998">Cell outer membrane</keyword>
<dbReference type="EMBL" id="QHJG01000006">
    <property type="protein sequence ID" value="PWY56821.1"/>
    <property type="molecule type" value="Genomic_DNA"/>
</dbReference>
<reference evidence="7 9" key="1">
    <citation type="submission" date="2018-05" db="EMBL/GenBank/DDBJ databases">
        <title>Legionella qingyii sp.nov., whole genome shotgun sequence.</title>
        <authorList>
            <person name="Wu H."/>
            <person name="Zhu Q."/>
            <person name="Hu C."/>
        </authorList>
    </citation>
    <scope>NUCLEOTIDE SEQUENCE [LARGE SCALE GENOMIC DNA]</scope>
    <source>
        <strain evidence="7 9">HEB18</strain>
    </source>
</reference>
<dbReference type="InterPro" id="IPR050218">
    <property type="entry name" value="LptD"/>
</dbReference>
<dbReference type="Proteomes" id="UP000247152">
    <property type="component" value="Unassembled WGS sequence"/>
</dbReference>
<dbReference type="Pfam" id="PF03968">
    <property type="entry name" value="LptD_N"/>
    <property type="match status" value="1"/>
</dbReference>
<organism evidence="7 9">
    <name type="scientific">Legionella qingyii</name>
    <dbReference type="NCBI Taxonomy" id="2184757"/>
    <lineage>
        <taxon>Bacteria</taxon>
        <taxon>Pseudomonadati</taxon>
        <taxon>Pseudomonadota</taxon>
        <taxon>Gammaproteobacteria</taxon>
        <taxon>Legionellales</taxon>
        <taxon>Legionellaceae</taxon>
        <taxon>Legionella</taxon>
    </lineage>
</organism>
<comment type="caution">
    <text evidence="7">The sequence shown here is derived from an EMBL/GenBank/DDBJ whole genome shotgun (WGS) entry which is preliminary data.</text>
</comment>
<evidence type="ECO:0000256" key="4">
    <source>
        <dbReference type="HAMAP-Rule" id="MF_01411"/>
    </source>
</evidence>
<evidence type="ECO:0000259" key="6">
    <source>
        <dbReference type="Pfam" id="PF04453"/>
    </source>
</evidence>
<gene>
    <name evidence="4 8" type="primary">lptD</name>
    <name evidence="7" type="ORF">DGG96_05290</name>
    <name evidence="8" type="ORF">ELY20_06325</name>
</gene>
<dbReference type="InterPro" id="IPR007543">
    <property type="entry name" value="LptD_C"/>
</dbReference>
<accession>A0A317U597</accession>
<comment type="caution">
    <text evidence="4">Lacks conserved residue(s) required for the propagation of feature annotation.</text>
</comment>
<feature type="domain" description="LptD C-terminal" evidence="6">
    <location>
        <begin position="347"/>
        <end position="747"/>
    </location>
</feature>
<dbReference type="GO" id="GO:0043165">
    <property type="term" value="P:Gram-negative-bacterium-type cell outer membrane assembly"/>
    <property type="evidence" value="ECO:0007669"/>
    <property type="project" value="UniProtKB-UniRule"/>
</dbReference>
<dbReference type="AlphaFoldDB" id="A0A317U597"/>
<dbReference type="OrthoDB" id="9760225at2"/>
<dbReference type="Proteomes" id="UP000287374">
    <property type="component" value="Unassembled WGS sequence"/>
</dbReference>
<dbReference type="GO" id="GO:0015920">
    <property type="term" value="P:lipopolysaccharide transport"/>
    <property type="evidence" value="ECO:0007669"/>
    <property type="project" value="InterPro"/>
</dbReference>
<dbReference type="EMBL" id="RZGX01000007">
    <property type="protein sequence ID" value="RUR23621.1"/>
    <property type="molecule type" value="Genomic_DNA"/>
</dbReference>
<feature type="domain" description="Organic solvent tolerance-like N-terminal" evidence="5">
    <location>
        <begin position="83"/>
        <end position="224"/>
    </location>
</feature>
<evidence type="ECO:0000259" key="5">
    <source>
        <dbReference type="Pfam" id="PF03968"/>
    </source>
</evidence>
<evidence type="ECO:0000313" key="8">
    <source>
        <dbReference type="EMBL" id="RUR23621.1"/>
    </source>
</evidence>
<evidence type="ECO:0000313" key="9">
    <source>
        <dbReference type="Proteomes" id="UP000247152"/>
    </source>
</evidence>
<evidence type="ECO:0000313" key="7">
    <source>
        <dbReference type="EMBL" id="PWY56821.1"/>
    </source>
</evidence>
<evidence type="ECO:0000313" key="10">
    <source>
        <dbReference type="Proteomes" id="UP000287374"/>
    </source>
</evidence>
<dbReference type="GO" id="GO:0009279">
    <property type="term" value="C:cell outer membrane"/>
    <property type="evidence" value="ECO:0007669"/>
    <property type="project" value="UniProtKB-SubCell"/>
</dbReference>
<evidence type="ECO:0000256" key="3">
    <source>
        <dbReference type="ARBA" id="ARBA00023237"/>
    </source>
</evidence>
<evidence type="ECO:0000256" key="2">
    <source>
        <dbReference type="ARBA" id="ARBA00023136"/>
    </source>
</evidence>
<protein>
    <recommendedName>
        <fullName evidence="4">LPS-assembly protein LptD</fullName>
    </recommendedName>
</protein>
<evidence type="ECO:0000256" key="1">
    <source>
        <dbReference type="ARBA" id="ARBA00022729"/>
    </source>
</evidence>
<comment type="subunit">
    <text evidence="4">Component of the lipopolysaccharide transport and assembly complex. Interacts with LptE and LptA.</text>
</comment>
<dbReference type="RefSeq" id="WP_110141911.1">
    <property type="nucleotide sequence ID" value="NZ_QHJG01000006.1"/>
</dbReference>
<dbReference type="PANTHER" id="PTHR30189">
    <property type="entry name" value="LPS-ASSEMBLY PROTEIN"/>
    <property type="match status" value="1"/>
</dbReference>
<comment type="subcellular location">
    <subcellularLocation>
        <location evidence="4">Cell outer membrane</location>
    </subcellularLocation>
</comment>
<keyword evidence="10" id="KW-1185">Reference proteome</keyword>
<keyword evidence="2 4" id="KW-0472">Membrane</keyword>
<dbReference type="Gene3D" id="2.60.450.10">
    <property type="entry name" value="Lipopolysaccharide (LPS) transport protein A like domain"/>
    <property type="match status" value="1"/>
</dbReference>
<dbReference type="PANTHER" id="PTHR30189:SF1">
    <property type="entry name" value="LPS-ASSEMBLY PROTEIN LPTD"/>
    <property type="match status" value="1"/>
</dbReference>
<name>A0A317U597_9GAMM</name>
<comment type="similarity">
    <text evidence="4">Belongs to the LptD family.</text>
</comment>
<dbReference type="GO" id="GO:1990351">
    <property type="term" value="C:transporter complex"/>
    <property type="evidence" value="ECO:0007669"/>
    <property type="project" value="TreeGrafter"/>
</dbReference>